<proteinExistence type="predicted"/>
<reference evidence="3" key="1">
    <citation type="submission" date="2025-08" db="UniProtKB">
        <authorList>
            <consortium name="RefSeq"/>
        </authorList>
    </citation>
    <scope>IDENTIFICATION</scope>
    <source>
        <tissue evidence="3">Muscle</tissue>
    </source>
</reference>
<organism evidence="2 3">
    <name type="scientific">Limulus polyphemus</name>
    <name type="common">Atlantic horseshoe crab</name>
    <dbReference type="NCBI Taxonomy" id="6850"/>
    <lineage>
        <taxon>Eukaryota</taxon>
        <taxon>Metazoa</taxon>
        <taxon>Ecdysozoa</taxon>
        <taxon>Arthropoda</taxon>
        <taxon>Chelicerata</taxon>
        <taxon>Merostomata</taxon>
        <taxon>Xiphosura</taxon>
        <taxon>Limulidae</taxon>
        <taxon>Limulus</taxon>
    </lineage>
</organism>
<name>A0ABM1S919_LIMPO</name>
<gene>
    <name evidence="3" type="primary">LOC111085510</name>
</gene>
<evidence type="ECO:0000256" key="1">
    <source>
        <dbReference type="SAM" id="SignalP"/>
    </source>
</evidence>
<dbReference type="RefSeq" id="XP_022240124.1">
    <property type="nucleotide sequence ID" value="XM_022384416.1"/>
</dbReference>
<accession>A0ABM1S919</accession>
<dbReference type="Proteomes" id="UP000694941">
    <property type="component" value="Unplaced"/>
</dbReference>
<feature type="chain" id="PRO_5046456446" evidence="1">
    <location>
        <begin position="17"/>
        <end position="114"/>
    </location>
</feature>
<feature type="signal peptide" evidence="1">
    <location>
        <begin position="1"/>
        <end position="16"/>
    </location>
</feature>
<dbReference type="GeneID" id="111085510"/>
<protein>
    <submittedName>
        <fullName evidence="3">Uncharacterized protein LOC111085510 isoform X1</fullName>
    </submittedName>
</protein>
<keyword evidence="2" id="KW-1185">Reference proteome</keyword>
<evidence type="ECO:0000313" key="3">
    <source>
        <dbReference type="RefSeq" id="XP_022240124.1"/>
    </source>
</evidence>
<keyword evidence="1" id="KW-0732">Signal</keyword>
<evidence type="ECO:0000313" key="2">
    <source>
        <dbReference type="Proteomes" id="UP000694941"/>
    </source>
</evidence>
<sequence length="114" mass="13243">MSRLMIRIFFFGVALAFFELNSTTGTQSQENPSSFDTIKDYLLTWSPEVSYSSPKWKRAMNPRSFVIKTPDEAQNKRSVLKKFHNYLITLRSLKMPHLPGLRSPSSFHQNSEVR</sequence>